<feature type="compositionally biased region" description="Acidic residues" evidence="3">
    <location>
        <begin position="188"/>
        <end position="197"/>
    </location>
</feature>
<dbReference type="HOGENOM" id="CLU_002590_1_0_1"/>
<feature type="region of interest" description="Disordered" evidence="3">
    <location>
        <begin position="569"/>
        <end position="617"/>
    </location>
</feature>
<feature type="region of interest" description="Disordered" evidence="3">
    <location>
        <begin position="381"/>
        <end position="426"/>
    </location>
</feature>
<dbReference type="Gene3D" id="1.20.5.1160">
    <property type="entry name" value="Vasodilator-stimulated phosphoprotein"/>
    <property type="match status" value="1"/>
</dbReference>
<reference evidence="5 6" key="1">
    <citation type="journal article" date="2014" name="BMC Genomics">
        <title>Comparative genome sequencing reveals chemotype-specific gene clusters in the toxigenic black mold Stachybotrys.</title>
        <authorList>
            <person name="Semeiks J."/>
            <person name="Borek D."/>
            <person name="Otwinowski Z."/>
            <person name="Grishin N.V."/>
        </authorList>
    </citation>
    <scope>NUCLEOTIDE SEQUENCE [LARGE SCALE GENOMIC DNA]</scope>
    <source>
        <strain evidence="6">CBS 109288 / IBT 7711</strain>
    </source>
</reference>
<feature type="compositionally biased region" description="Polar residues" evidence="3">
    <location>
        <begin position="1"/>
        <end position="10"/>
    </location>
</feature>
<name>A0A084B987_STACB</name>
<feature type="compositionally biased region" description="Polar residues" evidence="3">
    <location>
        <begin position="41"/>
        <end position="59"/>
    </location>
</feature>
<feature type="coiled-coil region" evidence="2">
    <location>
        <begin position="340"/>
        <end position="367"/>
    </location>
</feature>
<sequence>MASSPPTSLVTRHEPRIPDTCSVSSDIPMPPPSHSNHHRYQQTQYQMNHQARSPETNDLSDGRPPHQLSKSTSRELPSPLSTSPAARASNPLPSPLRLPKPDQRFSRPYSLDSPTLYEYPPGGTYSSSPTTLSQANLTSITPASPPLRISTEKFVAQTDFSDLLSDYDDLISDTASTSDHDRTPTTIIEDDTEDEDEPGARSEYPYQEKTNSNSLPSMYAHKNTPPHLNLQPVDAPTTFTEPIIDSPDSPKSGASSRIHKPSPKSPSQASPLATFFGWGSPSPSVTDFSSIPSPLYPSRSAGANDARHSTITNFEAGKPNATSEDPLEYCESYLSTPPPLSASADQIEEMEDELKAITSELASSIRRELDLEDLVDRLQEQINGAQGPGKRSSDYFSDSGYSSAKQSDFDLGKDEVEKVQRKAEQEKASIRVELTGKLQDERSRRKELDKQIKHLAERASQMDLAQINSLDAGDRVKELESTCEDLRRRLSEERQSKTNFEDLLSALKTELQDACNERDNLRDEVLPRLRSRIEGLETEAAEYANINYESSKMQQELQALKLENMNLRSNPDTVSEVPQVRSSRAMSTGLSRSNSVAAGSTRGQRPPGLALQRSSSVKHGQLESREVLAERLKDVEAQRDALHKALKSLLDRQDFQNREHSKKVKALENERQRLVSTSPKKGGFEKDIANLRTEVNVLRHRAEDALEQKWQVEKGLVGLKMDLDRAESEIAMLRSLLQEKDILIPPYVGRSSGSSDTFDVPVTSDSLQQAYKKLQAAYAEALDRIKKIEPGPYAENTDEETRLAIERLEHTLSVAISERDAANQEANLLRARHDSAAARESKSVEAEKALANELDESARQVEQLATQVRQQLATNSGLRDRLAEAVAQGDADRKANSDRIAALQDRLRVLEEQLVAAQTVSEERVARHEDEVSTLREAHNERLRRMNSSPGLNGLRSPRLRSPRKAPLLSPLASPLFPRSPRLNKVRSYEEESEVIILRARVLELEKALSDTETEMQEVVARMGVAQIEVLNLQEEREAAVRETRRIQKALEQEQLRAFQERFRTLQGDA</sequence>
<feature type="compositionally biased region" description="Polar residues" evidence="3">
    <location>
        <begin position="124"/>
        <end position="142"/>
    </location>
</feature>
<dbReference type="PANTHER" id="PTHR23160:SF19">
    <property type="entry name" value="MYOSIN HEAVY CHAIN-RELATED PROTEIN"/>
    <property type="match status" value="1"/>
</dbReference>
<feature type="region of interest" description="Disordered" evidence="3">
    <location>
        <begin position="1"/>
        <end position="147"/>
    </location>
</feature>
<evidence type="ECO:0000313" key="5">
    <source>
        <dbReference type="EMBL" id="KEY74116.1"/>
    </source>
</evidence>
<accession>A0A084B987</accession>
<keyword evidence="6" id="KW-1185">Reference proteome</keyword>
<feature type="coiled-coil region" evidence="2">
    <location>
        <begin position="625"/>
        <end position="920"/>
    </location>
</feature>
<organism evidence="5 6">
    <name type="scientific">Stachybotrys chartarum (strain CBS 109288 / IBT 7711)</name>
    <name type="common">Toxic black mold</name>
    <name type="synonym">Stilbospora chartarum</name>
    <dbReference type="NCBI Taxonomy" id="1280523"/>
    <lineage>
        <taxon>Eukaryota</taxon>
        <taxon>Fungi</taxon>
        <taxon>Dikarya</taxon>
        <taxon>Ascomycota</taxon>
        <taxon>Pezizomycotina</taxon>
        <taxon>Sordariomycetes</taxon>
        <taxon>Hypocreomycetidae</taxon>
        <taxon>Hypocreales</taxon>
        <taxon>Stachybotryaceae</taxon>
        <taxon>Stachybotrys</taxon>
    </lineage>
</organism>
<feature type="compositionally biased region" description="Polar residues" evidence="3">
    <location>
        <begin position="580"/>
        <end position="603"/>
    </location>
</feature>
<evidence type="ECO:0000259" key="4">
    <source>
        <dbReference type="Pfam" id="PF24554"/>
    </source>
</evidence>
<dbReference type="Pfam" id="PF24554">
    <property type="entry name" value="DUF7603"/>
    <property type="match status" value="1"/>
</dbReference>
<feature type="region of interest" description="Disordered" evidence="3">
    <location>
        <begin position="946"/>
        <end position="973"/>
    </location>
</feature>
<feature type="coiled-coil region" evidence="2">
    <location>
        <begin position="1002"/>
        <end position="1053"/>
    </location>
</feature>
<keyword evidence="1 2" id="KW-0175">Coiled coil</keyword>
<dbReference type="Proteomes" id="UP000028045">
    <property type="component" value="Unassembled WGS sequence"/>
</dbReference>
<gene>
    <name evidence="5" type="ORF">S7711_05366</name>
</gene>
<feature type="compositionally biased region" description="Basic and acidic residues" evidence="3">
    <location>
        <begin position="407"/>
        <end position="426"/>
    </location>
</feature>
<dbReference type="AlphaFoldDB" id="A0A084B987"/>
<evidence type="ECO:0000256" key="2">
    <source>
        <dbReference type="SAM" id="Coils"/>
    </source>
</evidence>
<feature type="compositionally biased region" description="Polar residues" evidence="3">
    <location>
        <begin position="281"/>
        <end position="292"/>
    </location>
</feature>
<dbReference type="OrthoDB" id="5395440at2759"/>
<feature type="compositionally biased region" description="Low complexity" evidence="3">
    <location>
        <begin position="394"/>
        <end position="403"/>
    </location>
</feature>
<evidence type="ECO:0000313" key="6">
    <source>
        <dbReference type="Proteomes" id="UP000028045"/>
    </source>
</evidence>
<dbReference type="EMBL" id="KL647655">
    <property type="protein sequence ID" value="KEY74116.1"/>
    <property type="molecule type" value="Genomic_DNA"/>
</dbReference>
<feature type="region of interest" description="Disordered" evidence="3">
    <location>
        <begin position="171"/>
        <end position="325"/>
    </location>
</feature>
<dbReference type="InterPro" id="IPR056023">
    <property type="entry name" value="DUF7603"/>
</dbReference>
<evidence type="ECO:0000256" key="3">
    <source>
        <dbReference type="SAM" id="MobiDB-lite"/>
    </source>
</evidence>
<proteinExistence type="predicted"/>
<feature type="domain" description="DUF7603" evidence="4">
    <location>
        <begin position="804"/>
        <end position="912"/>
    </location>
</feature>
<evidence type="ECO:0000256" key="1">
    <source>
        <dbReference type="ARBA" id="ARBA00023054"/>
    </source>
</evidence>
<feature type="compositionally biased region" description="Polar residues" evidence="3">
    <location>
        <begin position="68"/>
        <end position="84"/>
    </location>
</feature>
<protein>
    <recommendedName>
        <fullName evidence="4">DUF7603 domain-containing protein</fullName>
    </recommendedName>
</protein>
<dbReference type="PANTHER" id="PTHR23160">
    <property type="entry name" value="SYNAPTONEMAL COMPLEX PROTEIN-RELATED"/>
    <property type="match status" value="1"/>
</dbReference>